<dbReference type="GO" id="GO:0046856">
    <property type="term" value="P:phosphatidylinositol dephosphorylation"/>
    <property type="evidence" value="ECO:0007669"/>
    <property type="project" value="InterPro"/>
</dbReference>
<keyword evidence="3" id="KW-0472">Membrane</keyword>
<dbReference type="AlphaFoldDB" id="A0A8N4F5P8"/>
<dbReference type="RefSeq" id="XP_029124402.1">
    <property type="nucleotide sequence ID" value="XM_029268569.1"/>
</dbReference>
<dbReference type="InterPro" id="IPR002013">
    <property type="entry name" value="SAC_dom"/>
</dbReference>
<dbReference type="PANTHER" id="PTHR45738:SF3">
    <property type="entry name" value="OS03G0182400 PROTEIN"/>
    <property type="match status" value="1"/>
</dbReference>
<accession>A0A8N4F5P8</accession>
<evidence type="ECO:0000259" key="7">
    <source>
        <dbReference type="PROSITE" id="PS50275"/>
    </source>
</evidence>
<proteinExistence type="predicted"/>
<feature type="domain" description="SAC" evidence="7">
    <location>
        <begin position="190"/>
        <end position="595"/>
    </location>
</feature>
<dbReference type="OrthoDB" id="405996at2759"/>
<name>A0A8N4F5P8_ELAGV</name>
<protein>
    <submittedName>
        <fullName evidence="9">Phosphoinositide phosphatase SAC2</fullName>
    </submittedName>
</protein>
<dbReference type="PANTHER" id="PTHR45738">
    <property type="entry name" value="POLYPHOSPHOINOSITIDE PHOSPHATASE"/>
    <property type="match status" value="1"/>
</dbReference>
<organism evidence="8 9">
    <name type="scientific">Elaeis guineensis var. tenera</name>
    <name type="common">Oil palm</name>
    <dbReference type="NCBI Taxonomy" id="51953"/>
    <lineage>
        <taxon>Eukaryota</taxon>
        <taxon>Viridiplantae</taxon>
        <taxon>Streptophyta</taxon>
        <taxon>Embryophyta</taxon>
        <taxon>Tracheophyta</taxon>
        <taxon>Spermatophyta</taxon>
        <taxon>Magnoliopsida</taxon>
        <taxon>Liliopsida</taxon>
        <taxon>Arecaceae</taxon>
        <taxon>Arecoideae</taxon>
        <taxon>Cocoseae</taxon>
        <taxon>Elaeidinae</taxon>
        <taxon>Elaeis</taxon>
    </lineage>
</organism>
<evidence type="ECO:0000313" key="8">
    <source>
        <dbReference type="Proteomes" id="UP000504607"/>
    </source>
</evidence>
<dbReference type="Proteomes" id="UP000504607">
    <property type="component" value="Chromosome 15"/>
</dbReference>
<dbReference type="Pfam" id="PF02383">
    <property type="entry name" value="Syja_N"/>
    <property type="match status" value="1"/>
</dbReference>
<dbReference type="InterPro" id="IPR043573">
    <property type="entry name" value="Fig4-like"/>
</dbReference>
<gene>
    <name evidence="9" type="primary">LOC105058826</name>
</gene>
<evidence type="ECO:0000256" key="2">
    <source>
        <dbReference type="ARBA" id="ARBA00022801"/>
    </source>
</evidence>
<evidence type="ECO:0000256" key="5">
    <source>
        <dbReference type="ARBA" id="ARBA00023464"/>
    </source>
</evidence>
<evidence type="ECO:0000256" key="1">
    <source>
        <dbReference type="ARBA" id="ARBA00004148"/>
    </source>
</evidence>
<evidence type="ECO:0000256" key="4">
    <source>
        <dbReference type="ARBA" id="ARBA00023337"/>
    </source>
</evidence>
<dbReference type="GO" id="GO:0043813">
    <property type="term" value="F:phosphatidylinositol-3,5-bisphosphate 5-phosphatase activity"/>
    <property type="evidence" value="ECO:0007669"/>
    <property type="project" value="InterPro"/>
</dbReference>
<feature type="region of interest" description="Disordered" evidence="6">
    <location>
        <begin position="488"/>
        <end position="522"/>
    </location>
</feature>
<evidence type="ECO:0000256" key="6">
    <source>
        <dbReference type="SAM" id="MobiDB-lite"/>
    </source>
</evidence>
<sequence>MRFLNRGDARVLDRMAAESEVAWDWAAAAAEADAEVEAEANSSASAGSGYLQKFALYKTALKFYMVGRDKSRRLWRVLTIDRSEPCELNITEDPTTYSEIECYDSLKRIHDENRSSGGLNFVTKCYGIVGFFKFLGPYYMLLITRRRKIGTICGHAVYAILKSETIAFPHSTVGSNMANSKDENRYMRLLCMVDLTKDFFFSYSYNVMRSLQKNACDGETGQALYETMFVWNEFLTRGIRNHLKNTIWTVALVYGFFVQEKLSISEKDFILTLIARRSRHFAGTRYLKRGVDEKGRVANDVETEQIVFEDVSGEVPTQVTSVVQNRGSIPLFWSQKTTGLNVKPDIILHKKDQNYEASRLHFDNLVKRYGNPIIILNLIKTCEKKPRESLLRAEFVHVIDYINKDLSEESRLRFLHWDLHKHSRRKDINVLALLGKAAACALDLTGIFYCRVIPVLPIQVAPKWPIIAKDTAGDSPCNIYDSRAGVVKSGNGSSEDKGNSNISGSESPADNSETDGSSLSKQPTFQKGVLRTNCIDCLDRTNIAQYAYGLAALGHQLHALGFIDVPGIDQDAPLAGDLMGFYERMGDALALQYGGSGAHNKIFCERRGQWKATTQSQELFKTLHRYYSNMYTDAKKQDAINVFLGHFQPQQGKPALWELLHSNQHSNIGRHGDETARSVIKKSLSELPQRMHLQGDDKGLCESDMSYSRCTSAMQLLADGEHGYSTEHRVNESNCSNFLDLDWEEEASERSYSIDPGLLGNFVHVNVLILDKYASMKSVRSSLINSPFENLSTENVMNGVNTETTSEEGSCSKLEQHKWFFCAIFYIFSYVVCSYPFPGNSLFIGNREQKKPIDHCPVMPLKVPAFLMNFPKASHNGLPMGVLFVNNEKTCS</sequence>
<dbReference type="PROSITE" id="PS50275">
    <property type="entry name" value="SAC"/>
    <property type="match status" value="1"/>
</dbReference>
<keyword evidence="2" id="KW-0378">Hydrolase</keyword>
<evidence type="ECO:0000313" key="9">
    <source>
        <dbReference type="RefSeq" id="XP_029124402.1"/>
    </source>
</evidence>
<reference evidence="9" key="1">
    <citation type="submission" date="2025-08" db="UniProtKB">
        <authorList>
            <consortium name="RefSeq"/>
        </authorList>
    </citation>
    <scope>IDENTIFICATION</scope>
</reference>
<feature type="compositionally biased region" description="Polar residues" evidence="6">
    <location>
        <begin position="499"/>
        <end position="522"/>
    </location>
</feature>
<dbReference type="GO" id="GO:0005774">
    <property type="term" value="C:vacuolar membrane"/>
    <property type="evidence" value="ECO:0007669"/>
    <property type="project" value="UniProtKB-SubCell"/>
</dbReference>
<keyword evidence="8" id="KW-1185">Reference proteome</keyword>
<comment type="catalytic activity">
    <reaction evidence="4">
        <text>a 1,2-diacyl-sn-glycero-3-phospho-(1D-myo-inositol-3,5-bisphosphate) + H2O = a 1,2-diacyl-sn-glycero-3-phospho-(1D-myo-inositol-3-phosphate) + phosphate</text>
        <dbReference type="Rhea" id="RHEA:32955"/>
        <dbReference type="ChEBI" id="CHEBI:15377"/>
        <dbReference type="ChEBI" id="CHEBI:43474"/>
        <dbReference type="ChEBI" id="CHEBI:57923"/>
        <dbReference type="ChEBI" id="CHEBI:58088"/>
    </reaction>
</comment>
<comment type="subunit">
    <text evidence="5">Component of the PI(3,5)P2 regulatory complex at least composed of ATG18, SAC/FIG4, FAB1 and VAC14.</text>
</comment>
<comment type="subcellular location">
    <subcellularLocation>
        <location evidence="1">Vacuole membrane</location>
        <topology evidence="1">Peripheral membrane protein</topology>
    </subcellularLocation>
</comment>
<evidence type="ECO:0000256" key="3">
    <source>
        <dbReference type="ARBA" id="ARBA00023136"/>
    </source>
</evidence>